<dbReference type="InterPro" id="IPR036028">
    <property type="entry name" value="SH3-like_dom_sf"/>
</dbReference>
<evidence type="ECO:0000313" key="5">
    <source>
        <dbReference type="WBParaSite" id="SBAD_0000749101-mRNA-1"/>
    </source>
</evidence>
<name>A0A183IUC4_9BILA</name>
<accession>A0A183IUC4</accession>
<dbReference type="Pfam" id="PF12052">
    <property type="entry name" value="VGCC_beta4Aa_N"/>
    <property type="match status" value="1"/>
</dbReference>
<evidence type="ECO:0000259" key="2">
    <source>
        <dbReference type="Pfam" id="PF12052"/>
    </source>
</evidence>
<dbReference type="CDD" id="cd11863">
    <property type="entry name" value="SH3_CACNB"/>
    <property type="match status" value="1"/>
</dbReference>
<evidence type="ECO:0000256" key="1">
    <source>
        <dbReference type="SAM" id="MobiDB-lite"/>
    </source>
</evidence>
<evidence type="ECO:0000313" key="3">
    <source>
        <dbReference type="EMBL" id="VDP12344.1"/>
    </source>
</evidence>
<dbReference type="EMBL" id="UZAM01010433">
    <property type="protein sequence ID" value="VDP12344.1"/>
    <property type="molecule type" value="Genomic_DNA"/>
</dbReference>
<dbReference type="PANTHER" id="PTHR11824">
    <property type="entry name" value="VOLTAGE-DEPENDENT CALCIUM CHANNEL BETA SUBUNIT"/>
    <property type="match status" value="1"/>
</dbReference>
<evidence type="ECO:0000313" key="4">
    <source>
        <dbReference type="Proteomes" id="UP000270296"/>
    </source>
</evidence>
<protein>
    <submittedName>
        <fullName evidence="5">VGCC_beta4Aa_N domain-containing protein</fullName>
    </submittedName>
</protein>
<dbReference type="InterPro" id="IPR046937">
    <property type="entry name" value="CAB1-4_N_A-dom"/>
</dbReference>
<gene>
    <name evidence="3" type="ORF">SBAD_LOCUS7221</name>
</gene>
<dbReference type="WBParaSite" id="SBAD_0000749101-mRNA-1">
    <property type="protein sequence ID" value="SBAD_0000749101-mRNA-1"/>
    <property type="gene ID" value="SBAD_0000749101"/>
</dbReference>
<dbReference type="Proteomes" id="UP000270296">
    <property type="component" value="Unassembled WGS sequence"/>
</dbReference>
<feature type="region of interest" description="Disordered" evidence="1">
    <location>
        <begin position="160"/>
        <end position="179"/>
    </location>
</feature>
<proteinExistence type="predicted"/>
<dbReference type="OrthoDB" id="5962384at2759"/>
<feature type="compositionally biased region" description="Low complexity" evidence="1">
    <location>
        <begin position="11"/>
        <end position="22"/>
    </location>
</feature>
<sequence>MLRRQVTELASTSSSCRSTSTSYGRPFRNSVESHHSSDLSIDDDREREINRQDLEERARQQLERAKYKPVAFAVRTNIAYDGNYDEDCPVHGCAVSFGLREFLHVKEKYNNNWWIGRLVKEGSELGFVPSPARLEYLKLHSSKSTKYKTSGSLTSLSALESIMPKSPSSRSSSPPTPGI</sequence>
<dbReference type="AlphaFoldDB" id="A0A183IUC4"/>
<feature type="compositionally biased region" description="Low complexity" evidence="1">
    <location>
        <begin position="160"/>
        <end position="173"/>
    </location>
</feature>
<keyword evidence="4" id="KW-1185">Reference proteome</keyword>
<feature type="compositionally biased region" description="Basic and acidic residues" evidence="1">
    <location>
        <begin position="31"/>
        <end position="46"/>
    </location>
</feature>
<feature type="domain" description="Voltage-dependent L-type calcium channel subunit beta-1-4 N-terminal A" evidence="2">
    <location>
        <begin position="30"/>
        <end position="68"/>
    </location>
</feature>
<reference evidence="3 4" key="2">
    <citation type="submission" date="2018-11" db="EMBL/GenBank/DDBJ databases">
        <authorList>
            <consortium name="Pathogen Informatics"/>
        </authorList>
    </citation>
    <scope>NUCLEOTIDE SEQUENCE [LARGE SCALE GENOMIC DNA]</scope>
</reference>
<reference evidence="5" key="1">
    <citation type="submission" date="2016-06" db="UniProtKB">
        <authorList>
            <consortium name="WormBaseParasite"/>
        </authorList>
    </citation>
    <scope>IDENTIFICATION</scope>
</reference>
<feature type="region of interest" description="Disordered" evidence="1">
    <location>
        <begin position="1"/>
        <end position="46"/>
    </location>
</feature>
<organism evidence="5">
    <name type="scientific">Soboliphyme baturini</name>
    <dbReference type="NCBI Taxonomy" id="241478"/>
    <lineage>
        <taxon>Eukaryota</taxon>
        <taxon>Metazoa</taxon>
        <taxon>Ecdysozoa</taxon>
        <taxon>Nematoda</taxon>
        <taxon>Enoplea</taxon>
        <taxon>Dorylaimia</taxon>
        <taxon>Dioctophymatida</taxon>
        <taxon>Dioctophymatoidea</taxon>
        <taxon>Soboliphymatidae</taxon>
        <taxon>Soboliphyme</taxon>
    </lineage>
</organism>
<dbReference type="Gene3D" id="2.30.30.40">
    <property type="entry name" value="SH3 Domains"/>
    <property type="match status" value="1"/>
</dbReference>
<dbReference type="SUPFAM" id="SSF50044">
    <property type="entry name" value="SH3-domain"/>
    <property type="match status" value="1"/>
</dbReference>